<evidence type="ECO:0000313" key="4">
    <source>
        <dbReference type="Proteomes" id="UP000243975"/>
    </source>
</evidence>
<gene>
    <name evidence="3" type="ORF">Ccrd_023030</name>
</gene>
<dbReference type="InterPro" id="IPR051596">
    <property type="entry name" value="Caulimoviridae_Movement"/>
</dbReference>
<dbReference type="InterPro" id="IPR028919">
    <property type="entry name" value="Viral_movement"/>
</dbReference>
<evidence type="ECO:0000256" key="2">
    <source>
        <dbReference type="SAM" id="MobiDB-lite"/>
    </source>
</evidence>
<proteinExistence type="predicted"/>
<dbReference type="EMBL" id="LEKV01003735">
    <property type="protein sequence ID" value="KVH98743.1"/>
    <property type="molecule type" value="Genomic_DNA"/>
</dbReference>
<dbReference type="Proteomes" id="UP000243975">
    <property type="component" value="Unassembled WGS sequence"/>
</dbReference>
<sequence length="338" mass="38350">MEDLNSLRMKKQMLLIELSAVEQKISTLELIPDYLKALQKEPEVFYVIYKGPHTGVHIDWKLVESYCKTDKKCIGYSFEETQPDPSVYDEENVFKNDENLVVSENEAVLEIFYCVSTKEISIDIADVSGQVYLPLITKSEIRQKLEKIPIDIRKKITFAHIGAIKILIKAQFRNGIDSPFKMALETQSDPSIYGEENVFKNDENLVVSENEAGFSADLMVHQDILDKINKLNLNLDKTKVFKIQNSLTKAVQKAFRRKNEIFYCVSTKEISIDIADVSEDSNHAETSATASRRKRPTKTQRASSRSVKNTSSLKAAKQIETVSVLYCCGEGENSSKKL</sequence>
<name>A0A103XXN3_CYNCS</name>
<dbReference type="PANTHER" id="PTHR47599">
    <property type="entry name" value="CELL-TO-CELL MOVEMENT PROTEIN"/>
    <property type="match status" value="1"/>
</dbReference>
<keyword evidence="1" id="KW-0175">Coiled coil</keyword>
<accession>A0A103XXN3</accession>
<comment type="caution">
    <text evidence="3">The sequence shown here is derived from an EMBL/GenBank/DDBJ whole genome shotgun (WGS) entry which is preliminary data.</text>
</comment>
<dbReference type="Pfam" id="PF01107">
    <property type="entry name" value="MP"/>
    <property type="match status" value="1"/>
</dbReference>
<keyword evidence="4" id="KW-1185">Reference proteome</keyword>
<protein>
    <submittedName>
        <fullName evidence="3">Uncharacterized protein</fullName>
    </submittedName>
</protein>
<evidence type="ECO:0000313" key="3">
    <source>
        <dbReference type="EMBL" id="KVH98743.1"/>
    </source>
</evidence>
<evidence type="ECO:0000256" key="1">
    <source>
        <dbReference type="ARBA" id="ARBA00023054"/>
    </source>
</evidence>
<organism evidence="3 4">
    <name type="scientific">Cynara cardunculus var. scolymus</name>
    <name type="common">Globe artichoke</name>
    <name type="synonym">Cynara scolymus</name>
    <dbReference type="NCBI Taxonomy" id="59895"/>
    <lineage>
        <taxon>Eukaryota</taxon>
        <taxon>Viridiplantae</taxon>
        <taxon>Streptophyta</taxon>
        <taxon>Embryophyta</taxon>
        <taxon>Tracheophyta</taxon>
        <taxon>Spermatophyta</taxon>
        <taxon>Magnoliopsida</taxon>
        <taxon>eudicotyledons</taxon>
        <taxon>Gunneridae</taxon>
        <taxon>Pentapetalae</taxon>
        <taxon>asterids</taxon>
        <taxon>campanulids</taxon>
        <taxon>Asterales</taxon>
        <taxon>Asteraceae</taxon>
        <taxon>Carduoideae</taxon>
        <taxon>Cardueae</taxon>
        <taxon>Carduinae</taxon>
        <taxon>Cynara</taxon>
    </lineage>
</organism>
<dbReference type="AlphaFoldDB" id="A0A103XXN3"/>
<dbReference type="PANTHER" id="PTHR47599:SF3">
    <property type="entry name" value="CELL-TO-CELL MOVEMENT PROTEIN"/>
    <property type="match status" value="1"/>
</dbReference>
<feature type="region of interest" description="Disordered" evidence="2">
    <location>
        <begin position="281"/>
        <end position="311"/>
    </location>
</feature>
<dbReference type="Gramene" id="KVH98743">
    <property type="protein sequence ID" value="KVH98743"/>
    <property type="gene ID" value="Ccrd_023030"/>
</dbReference>
<reference evidence="3 4" key="1">
    <citation type="journal article" date="2016" name="Sci. Rep.">
        <title>The genome sequence of the outbreeding globe artichoke constructed de novo incorporating a phase-aware low-pass sequencing strategy of F1 progeny.</title>
        <authorList>
            <person name="Scaglione D."/>
            <person name="Reyes-Chin-Wo S."/>
            <person name="Acquadro A."/>
            <person name="Froenicke L."/>
            <person name="Portis E."/>
            <person name="Beitel C."/>
            <person name="Tirone M."/>
            <person name="Mauro R."/>
            <person name="Lo Monaco A."/>
            <person name="Mauromicale G."/>
            <person name="Faccioli P."/>
            <person name="Cattivelli L."/>
            <person name="Rieseberg L."/>
            <person name="Michelmore R."/>
            <person name="Lanteri S."/>
        </authorList>
    </citation>
    <scope>NUCLEOTIDE SEQUENCE [LARGE SCALE GENOMIC DNA]</scope>
    <source>
        <strain evidence="3">2C</strain>
    </source>
</reference>
<feature type="non-terminal residue" evidence="3">
    <location>
        <position position="338"/>
    </location>
</feature>
<feature type="compositionally biased region" description="Polar residues" evidence="2">
    <location>
        <begin position="299"/>
        <end position="311"/>
    </location>
</feature>